<dbReference type="AlphaFoldDB" id="A0AAV1DXG2"/>
<sequence length="395" mass="44098">MEAGDLSKEFNEVLFEFNKGIGRAILNRPRQLNSLTYEMISQMLKQLGVFEDDPTLKLVILKGNGRAFCAGGDVKGVLNFVTNGHWSFGASFFRRQLTLDYKIATYKKPVVSILDGIVMGGGAGLSMLSTFRIVTEKTIFAMPEAAIGLFPDCGASYFLSRIPGSFGEYLGLTGTRLTGMEMLACGLATHFVFSKDLASLEDSLDLLAASESMVTDKTSISRTISKFVQQVHLPKDSVLCQGLGAINECFSKDTVEEILASLEKLGMNQEQKWILKAVGSMKSASPTSLKIFLRLIREGRRTNDLKQCLANEFRAFCHKLRRTTNNDFFDGARATLIERGTKPQWKPSKLELVSKEMVYAYFTEIENDEDWVSLKLPPKYVMVPISPFEEQYSRL</sequence>
<dbReference type="InterPro" id="IPR032259">
    <property type="entry name" value="HIBYL-CoA-H"/>
</dbReference>
<dbReference type="InterPro" id="IPR045004">
    <property type="entry name" value="ECH_dom"/>
</dbReference>
<evidence type="ECO:0000313" key="4">
    <source>
        <dbReference type="EMBL" id="CAI9111811.1"/>
    </source>
</evidence>
<dbReference type="PANTHER" id="PTHR43176">
    <property type="entry name" value="3-HYDROXYISOBUTYRYL-COA HYDROLASE-RELATED"/>
    <property type="match status" value="1"/>
</dbReference>
<dbReference type="PANTHER" id="PTHR43176:SF6">
    <property type="entry name" value="3-HYDROXYISOBUTYRYL-COA HYDROLASE"/>
    <property type="match status" value="1"/>
</dbReference>
<feature type="domain" description="Enoyl-CoA hydratase/isomerase" evidence="3">
    <location>
        <begin position="22"/>
        <end position="362"/>
    </location>
</feature>
<protein>
    <recommendedName>
        <fullName evidence="2">3-hydroxyisobutyryl-CoA hydrolase</fullName>
        <shortName evidence="2">HIB-CoA hydrolase</shortName>
        <shortName evidence="2">HIBYL-CoA-H</shortName>
        <ecNumber evidence="2">3.1.2.4</ecNumber>
    </recommendedName>
    <alternativeName>
        <fullName evidence="2">3-hydroxyisobutyryl-coenzyme A hydrolase</fullName>
    </alternativeName>
</protein>
<evidence type="ECO:0000256" key="1">
    <source>
        <dbReference type="ARBA" id="ARBA00022801"/>
    </source>
</evidence>
<organism evidence="4 5">
    <name type="scientific">Oldenlandia corymbosa var. corymbosa</name>
    <dbReference type="NCBI Taxonomy" id="529605"/>
    <lineage>
        <taxon>Eukaryota</taxon>
        <taxon>Viridiplantae</taxon>
        <taxon>Streptophyta</taxon>
        <taxon>Embryophyta</taxon>
        <taxon>Tracheophyta</taxon>
        <taxon>Spermatophyta</taxon>
        <taxon>Magnoliopsida</taxon>
        <taxon>eudicotyledons</taxon>
        <taxon>Gunneridae</taxon>
        <taxon>Pentapetalae</taxon>
        <taxon>asterids</taxon>
        <taxon>lamiids</taxon>
        <taxon>Gentianales</taxon>
        <taxon>Rubiaceae</taxon>
        <taxon>Rubioideae</taxon>
        <taxon>Spermacoceae</taxon>
        <taxon>Hedyotis-Oldenlandia complex</taxon>
        <taxon>Oldenlandia</taxon>
    </lineage>
</organism>
<dbReference type="Pfam" id="PF16113">
    <property type="entry name" value="ECH_2"/>
    <property type="match status" value="1"/>
</dbReference>
<evidence type="ECO:0000259" key="3">
    <source>
        <dbReference type="Pfam" id="PF16113"/>
    </source>
</evidence>
<comment type="pathway">
    <text evidence="2">Amino-acid degradation; L-valine degradation.</text>
</comment>
<dbReference type="GO" id="GO:0006574">
    <property type="term" value="P:L-valine catabolic process"/>
    <property type="evidence" value="ECO:0007669"/>
    <property type="project" value="UniProtKB-UniRule"/>
</dbReference>
<keyword evidence="1 2" id="KW-0378">Hydrolase</keyword>
<proteinExistence type="inferred from homology"/>
<dbReference type="Proteomes" id="UP001161247">
    <property type="component" value="Chromosome 7"/>
</dbReference>
<reference evidence="4" key="1">
    <citation type="submission" date="2023-03" db="EMBL/GenBank/DDBJ databases">
        <authorList>
            <person name="Julca I."/>
        </authorList>
    </citation>
    <scope>NUCLEOTIDE SEQUENCE</scope>
</reference>
<dbReference type="EMBL" id="OX459124">
    <property type="protein sequence ID" value="CAI9111811.1"/>
    <property type="molecule type" value="Genomic_DNA"/>
</dbReference>
<dbReference type="InterPro" id="IPR029045">
    <property type="entry name" value="ClpP/crotonase-like_dom_sf"/>
</dbReference>
<dbReference type="SUPFAM" id="SSF52096">
    <property type="entry name" value="ClpP/crotonase"/>
    <property type="match status" value="1"/>
</dbReference>
<evidence type="ECO:0000256" key="2">
    <source>
        <dbReference type="RuleBase" id="RU369070"/>
    </source>
</evidence>
<comment type="function">
    <text evidence="2">Hydrolyzes 3-hydroxyisobutyryl-CoA (HIBYL-CoA), a saline catabolite. Has high activity toward isobutyryl-CoA. Could be an isobutyryl-CoA dehydrogenase that functions in valine catabolism.</text>
</comment>
<name>A0AAV1DXG2_OLDCO</name>
<evidence type="ECO:0000313" key="5">
    <source>
        <dbReference type="Proteomes" id="UP001161247"/>
    </source>
</evidence>
<dbReference type="NCBIfam" id="NF004127">
    <property type="entry name" value="PRK05617.1"/>
    <property type="match status" value="1"/>
</dbReference>
<dbReference type="GO" id="GO:0003860">
    <property type="term" value="F:3-hydroxyisobutyryl-CoA hydrolase activity"/>
    <property type="evidence" value="ECO:0007669"/>
    <property type="project" value="UniProtKB-UniRule"/>
</dbReference>
<dbReference type="FunFam" id="3.90.226.10:FF:000027">
    <property type="entry name" value="Probable 3-hydroxyisobutyryl-CoA hydrolase 2"/>
    <property type="match status" value="1"/>
</dbReference>
<comment type="catalytic activity">
    <reaction evidence="2">
        <text>3-hydroxy-2-methylpropanoyl-CoA + H2O = 3-hydroxy-2-methylpropanoate + CoA + H(+)</text>
        <dbReference type="Rhea" id="RHEA:20888"/>
        <dbReference type="ChEBI" id="CHEBI:11805"/>
        <dbReference type="ChEBI" id="CHEBI:15377"/>
        <dbReference type="ChEBI" id="CHEBI:15378"/>
        <dbReference type="ChEBI" id="CHEBI:57287"/>
        <dbReference type="ChEBI" id="CHEBI:57340"/>
        <dbReference type="EC" id="3.1.2.4"/>
    </reaction>
</comment>
<keyword evidence="5" id="KW-1185">Reference proteome</keyword>
<dbReference type="EC" id="3.1.2.4" evidence="2"/>
<dbReference type="CDD" id="cd06558">
    <property type="entry name" value="crotonase-like"/>
    <property type="match status" value="1"/>
</dbReference>
<accession>A0AAV1DXG2</accession>
<gene>
    <name evidence="4" type="ORF">OLC1_LOCUS19118</name>
</gene>
<comment type="similarity">
    <text evidence="2">Belongs to the enoyl-CoA hydratase/isomerase family.</text>
</comment>
<dbReference type="Gene3D" id="3.90.226.10">
    <property type="entry name" value="2-enoyl-CoA Hydratase, Chain A, domain 1"/>
    <property type="match status" value="1"/>
</dbReference>